<dbReference type="SMART" id="SM01038">
    <property type="entry name" value="Bgal_small_N"/>
    <property type="match status" value="1"/>
</dbReference>
<dbReference type="InterPro" id="IPR006104">
    <property type="entry name" value="Glyco_hydro_2_N"/>
</dbReference>
<dbReference type="InterPro" id="IPR006102">
    <property type="entry name" value="Ig-like_GH2"/>
</dbReference>
<dbReference type="Pfam" id="PF02836">
    <property type="entry name" value="Glyco_hydro_2_C"/>
    <property type="match status" value="1"/>
</dbReference>
<dbReference type="GO" id="GO:0005990">
    <property type="term" value="P:lactose catabolic process"/>
    <property type="evidence" value="ECO:0007669"/>
    <property type="project" value="TreeGrafter"/>
</dbReference>
<protein>
    <recommendedName>
        <fullName evidence="5 10">Beta-galactosidase</fullName>
        <ecNumber evidence="5 10">3.2.1.23</ecNumber>
    </recommendedName>
    <alternativeName>
        <fullName evidence="9 10">Lactase</fullName>
    </alternativeName>
</protein>
<keyword evidence="7" id="KW-0106">Calcium</keyword>
<evidence type="ECO:0000256" key="5">
    <source>
        <dbReference type="ARBA" id="ARBA00012756"/>
    </source>
</evidence>
<keyword evidence="8 10" id="KW-0326">Glycosidase</keyword>
<evidence type="ECO:0000256" key="1">
    <source>
        <dbReference type="ARBA" id="ARBA00001412"/>
    </source>
</evidence>
<dbReference type="PROSITE" id="PS00719">
    <property type="entry name" value="GLYCOSYL_HYDROL_F2_1"/>
    <property type="match status" value="1"/>
</dbReference>
<dbReference type="SUPFAM" id="SSF51445">
    <property type="entry name" value="(Trans)glycosidases"/>
    <property type="match status" value="1"/>
</dbReference>
<dbReference type="Gene3D" id="3.20.20.80">
    <property type="entry name" value="Glycosidases"/>
    <property type="match status" value="1"/>
</dbReference>
<dbReference type="InterPro" id="IPR006101">
    <property type="entry name" value="Glyco_hydro_2"/>
</dbReference>
<evidence type="ECO:0000256" key="11">
    <source>
        <dbReference type="SAM" id="SignalP"/>
    </source>
</evidence>
<dbReference type="FunFam" id="2.60.40.10:FF:000680">
    <property type="entry name" value="Beta-galactosidase"/>
    <property type="match status" value="1"/>
</dbReference>
<dbReference type="InterPro" id="IPR011013">
    <property type="entry name" value="Gal_mutarotase_sf_dom"/>
</dbReference>
<organism evidence="13 14">
    <name type="scientific">Odoribacter splanchnicus</name>
    <dbReference type="NCBI Taxonomy" id="28118"/>
    <lineage>
        <taxon>Bacteria</taxon>
        <taxon>Pseudomonadati</taxon>
        <taxon>Bacteroidota</taxon>
        <taxon>Bacteroidia</taxon>
        <taxon>Bacteroidales</taxon>
        <taxon>Odoribacteraceae</taxon>
        <taxon>Odoribacter</taxon>
    </lineage>
</organism>
<dbReference type="InterPro" id="IPR013783">
    <property type="entry name" value="Ig-like_fold"/>
</dbReference>
<dbReference type="Pfam" id="PF16353">
    <property type="entry name" value="LacZ_4"/>
    <property type="match status" value="1"/>
</dbReference>
<dbReference type="InterPro" id="IPR036156">
    <property type="entry name" value="Beta-gal/glucu_dom_sf"/>
</dbReference>
<dbReference type="InterPro" id="IPR017853">
    <property type="entry name" value="GH"/>
</dbReference>
<dbReference type="FunFam" id="3.20.20.80:FF:000121">
    <property type="entry name" value="Beta-galactosidase"/>
    <property type="match status" value="1"/>
</dbReference>
<dbReference type="Gene3D" id="2.60.40.10">
    <property type="entry name" value="Immunoglobulins"/>
    <property type="match status" value="2"/>
</dbReference>
<keyword evidence="11" id="KW-0732">Signal</keyword>
<dbReference type="Gene3D" id="2.70.98.10">
    <property type="match status" value="1"/>
</dbReference>
<comment type="catalytic activity">
    <reaction evidence="1 10">
        <text>Hydrolysis of terminal non-reducing beta-D-galactose residues in beta-D-galactosides.</text>
        <dbReference type="EC" id="3.2.1.23"/>
    </reaction>
</comment>
<dbReference type="InterPro" id="IPR023232">
    <property type="entry name" value="Glyco_hydro_2_AS"/>
</dbReference>
<dbReference type="SUPFAM" id="SSF49785">
    <property type="entry name" value="Galactose-binding domain-like"/>
    <property type="match status" value="1"/>
</dbReference>
<keyword evidence="6 10" id="KW-0378">Hydrolase</keyword>
<dbReference type="PRINTS" id="PR00132">
    <property type="entry name" value="GLHYDRLASE2"/>
</dbReference>
<dbReference type="InterPro" id="IPR032312">
    <property type="entry name" value="LacZ_4"/>
</dbReference>
<dbReference type="EMBL" id="QRYC01000007">
    <property type="protein sequence ID" value="RGU56912.1"/>
    <property type="molecule type" value="Genomic_DNA"/>
</dbReference>
<accession>A0A412TSS7</accession>
<dbReference type="GO" id="GO:0004565">
    <property type="term" value="F:beta-galactosidase activity"/>
    <property type="evidence" value="ECO:0007669"/>
    <property type="project" value="UniProtKB-EC"/>
</dbReference>
<dbReference type="PROSITE" id="PS00608">
    <property type="entry name" value="GLYCOSYL_HYDROL_F2_2"/>
    <property type="match status" value="1"/>
</dbReference>
<feature type="chain" id="PRO_5019325201" description="Beta-galactosidase" evidence="11">
    <location>
        <begin position="19"/>
        <end position="1030"/>
    </location>
</feature>
<evidence type="ECO:0000256" key="2">
    <source>
        <dbReference type="ARBA" id="ARBA00001913"/>
    </source>
</evidence>
<dbReference type="SUPFAM" id="SSF49303">
    <property type="entry name" value="beta-Galactosidase/glucuronidase domain"/>
    <property type="match status" value="2"/>
</dbReference>
<comment type="similarity">
    <text evidence="3 10">Belongs to the glycosyl hydrolase 2 family.</text>
</comment>
<dbReference type="InterPro" id="IPR014718">
    <property type="entry name" value="GH-type_carb-bd"/>
</dbReference>
<evidence type="ECO:0000313" key="14">
    <source>
        <dbReference type="Proteomes" id="UP000284243"/>
    </source>
</evidence>
<dbReference type="GO" id="GO:0009341">
    <property type="term" value="C:beta-galactosidase complex"/>
    <property type="evidence" value="ECO:0007669"/>
    <property type="project" value="InterPro"/>
</dbReference>
<evidence type="ECO:0000259" key="12">
    <source>
        <dbReference type="SMART" id="SM01038"/>
    </source>
</evidence>
<dbReference type="PANTHER" id="PTHR46323:SF2">
    <property type="entry name" value="BETA-GALACTOSIDASE"/>
    <property type="match status" value="1"/>
</dbReference>
<evidence type="ECO:0000256" key="10">
    <source>
        <dbReference type="RuleBase" id="RU361154"/>
    </source>
</evidence>
<dbReference type="Proteomes" id="UP000284243">
    <property type="component" value="Unassembled WGS sequence"/>
</dbReference>
<dbReference type="InterPro" id="IPR008979">
    <property type="entry name" value="Galactose-bd-like_sf"/>
</dbReference>
<dbReference type="PANTHER" id="PTHR46323">
    <property type="entry name" value="BETA-GALACTOSIDASE"/>
    <property type="match status" value="1"/>
</dbReference>
<evidence type="ECO:0000256" key="6">
    <source>
        <dbReference type="ARBA" id="ARBA00022801"/>
    </source>
</evidence>
<dbReference type="Gene3D" id="2.60.120.260">
    <property type="entry name" value="Galactose-binding domain-like"/>
    <property type="match status" value="1"/>
</dbReference>
<feature type="signal peptide" evidence="11">
    <location>
        <begin position="1"/>
        <end position="18"/>
    </location>
</feature>
<feature type="domain" description="Beta galactosidase small chain/" evidence="12">
    <location>
        <begin position="749"/>
        <end position="1025"/>
    </location>
</feature>
<dbReference type="InterPro" id="IPR050347">
    <property type="entry name" value="Bact_Beta-galactosidase"/>
</dbReference>
<evidence type="ECO:0000256" key="7">
    <source>
        <dbReference type="ARBA" id="ARBA00022837"/>
    </source>
</evidence>
<comment type="subunit">
    <text evidence="4">Monomer.</text>
</comment>
<dbReference type="RefSeq" id="WP_046450996.1">
    <property type="nucleotide sequence ID" value="NZ_JADMUD010000010.1"/>
</dbReference>
<dbReference type="Pfam" id="PF02837">
    <property type="entry name" value="Glyco_hydro_2_N"/>
    <property type="match status" value="1"/>
</dbReference>
<dbReference type="InterPro" id="IPR006103">
    <property type="entry name" value="Glyco_hydro_2_cat"/>
</dbReference>
<dbReference type="AlphaFoldDB" id="A0A412TSS7"/>
<evidence type="ECO:0000313" key="13">
    <source>
        <dbReference type="EMBL" id="RGU56912.1"/>
    </source>
</evidence>
<sequence>MKKLLLCLGLCLSVTTFAQKKEWLDPELNAINRAPARADYFAYPSREMAEQGVREESSNFLSLNGMWKFNWVKDQTERPVNFYRLDFEDQYWVDFPVPGIWEMNGYGDPLYRNSGYAWSNQFTPDPPKIETVNNHVGSYRKTVEIPASWKGQQVFLHVGSATSNLYVWVNGKFVGYSEDSKLAAEFDITGYVRPGKNLIAMQVYRWCDGSYLEDQDFWRLSGIARGAWLYARNPLHLKDIFITPDLDEAYRDGSLNVVAQVSRNSGTVELELKDKAGNIVEKTSVKPDGKGIVRTEMAVKNPAKWSAEEPNLYTLLLTLKNNAGKVLEVVPQRVGFRKIELKKELGQVWVNGQPVLFKGADRHELDPLTGYQVSRERMIEDIRVMKENNLNAVRTCHYPDDPEWYNLCDEYGLYVVCEANIESHGMGYGERTLAKEPAYAKAHLERNQRMVETFKNHPSIIFWSLGNEAGDGPNFVACYDWIKQRDGSRPVQYEQAGRRAHTDIVCPMYADLNWMENFAKSGDSRPLIQCEYAHAMGNSLGGFKEYWDLIRKYPNLQGGFIWDFVDQGLRKYTADGAMIYAYGGDYNRYDASDKNFNCNGLISPDRVPNPHMYEVRKMYQSIWTTPAALRKGIVNVYNENFFTDLSDYYLEWQLLQNGEPVRQGVVMDLQIAPQQTQPVVLGYKETDLPAEGEILLNVTYRLKQARQLLPAGYAVAEEQLEITPYPLFQVELAETGQKASLYEDLVHAVVSAGEVQVTFGKWSGWIEGISLNGYEMIEYGYALRPNFWRAPTDNDFGANLHRRFVDWKNPGLKLKSFEAEEQGNRVQVVTTYELPRLAAVLTMTYLIGGNGEIRISEQLAVDKEKKDMPHLFRFGMQLVMPGRFDRIDYYGRGPVENYDDRNESQRLGRYRQLVKDQYYPYIRPQESGTKSDIRWWKLTDIDGRGLAIRSDVPFSASALNYLPEDLDDGWDKDQRHSGELKPRGLTTLSFDLKQMGLGCINSWGAWPLQPYLLPYQDYTFQVVITPIRKY</sequence>
<reference evidence="13 14" key="1">
    <citation type="submission" date="2018-08" db="EMBL/GenBank/DDBJ databases">
        <title>A genome reference for cultivated species of the human gut microbiota.</title>
        <authorList>
            <person name="Zou Y."/>
            <person name="Xue W."/>
            <person name="Luo G."/>
        </authorList>
    </citation>
    <scope>NUCLEOTIDE SEQUENCE [LARGE SCALE GENOMIC DNA]</scope>
    <source>
        <strain evidence="13 14">AF16-14</strain>
    </source>
</reference>
<dbReference type="InterPro" id="IPR004199">
    <property type="entry name" value="B-gal_small/dom_5"/>
</dbReference>
<dbReference type="Pfam" id="PF02929">
    <property type="entry name" value="Bgal_small_N"/>
    <property type="match status" value="1"/>
</dbReference>
<evidence type="ECO:0000256" key="4">
    <source>
        <dbReference type="ARBA" id="ARBA00011245"/>
    </source>
</evidence>
<gene>
    <name evidence="13" type="ORF">DWW57_06840</name>
</gene>
<dbReference type="EC" id="3.2.1.23" evidence="5 10"/>
<comment type="caution">
    <text evidence="13">The sequence shown here is derived from an EMBL/GenBank/DDBJ whole genome shotgun (WGS) entry which is preliminary data.</text>
</comment>
<proteinExistence type="inferred from homology"/>
<evidence type="ECO:0000256" key="8">
    <source>
        <dbReference type="ARBA" id="ARBA00023295"/>
    </source>
</evidence>
<name>A0A412TSS7_9BACT</name>
<dbReference type="InterPro" id="IPR023230">
    <property type="entry name" value="Glyco_hydro_2_CS"/>
</dbReference>
<dbReference type="SUPFAM" id="SSF74650">
    <property type="entry name" value="Galactose mutarotase-like"/>
    <property type="match status" value="1"/>
</dbReference>
<dbReference type="Pfam" id="PF00703">
    <property type="entry name" value="Glyco_hydro_2"/>
    <property type="match status" value="1"/>
</dbReference>
<evidence type="ECO:0000256" key="3">
    <source>
        <dbReference type="ARBA" id="ARBA00007401"/>
    </source>
</evidence>
<dbReference type="GO" id="GO:0030246">
    <property type="term" value="F:carbohydrate binding"/>
    <property type="evidence" value="ECO:0007669"/>
    <property type="project" value="InterPro"/>
</dbReference>
<comment type="cofactor">
    <cofactor evidence="2">
        <name>Ca(2+)</name>
        <dbReference type="ChEBI" id="CHEBI:29108"/>
    </cofactor>
</comment>
<evidence type="ECO:0000256" key="9">
    <source>
        <dbReference type="ARBA" id="ARBA00032230"/>
    </source>
</evidence>